<proteinExistence type="predicted"/>
<dbReference type="Gene3D" id="2.40.360.10">
    <property type="entry name" value="YmcC-like"/>
    <property type="match status" value="1"/>
</dbReference>
<dbReference type="Proteomes" id="UP000249700">
    <property type="component" value="Unassembled WGS sequence"/>
</dbReference>
<keyword evidence="1" id="KW-0449">Lipoprotein</keyword>
<dbReference type="Pfam" id="PF11102">
    <property type="entry name" value="YjbF"/>
    <property type="match status" value="1"/>
</dbReference>
<dbReference type="InterPro" id="IPR023373">
    <property type="entry name" value="YmcC_sf"/>
</dbReference>
<dbReference type="AlphaFoldDB" id="A0A328XVU4"/>
<sequence>MADTLSMLWGDSTADMADYARQVPYASLALSMDGNDALVVMAYQSGGTGALTLWQARDRATLELRHGVPFASAGFDNELVGIDYSMPSSADNLFVAHALTVQWRDADGQQHVDSAQIQTHCESAAPLKLPLLTHSLEACHQQLDWLDAGESDNTLWRDPVTGRIWAGDIQPWPDAQRIAWQVARPWWPQN</sequence>
<dbReference type="RefSeq" id="WP_181463063.1">
    <property type="nucleotide sequence ID" value="NZ_QLSX01000005.1"/>
</dbReference>
<dbReference type="SUPFAM" id="SSF159270">
    <property type="entry name" value="YmcC-like"/>
    <property type="match status" value="1"/>
</dbReference>
<accession>A0A328XVU4</accession>
<organism evidence="1 2">
    <name type="scientific">Onishia taeanensis</name>
    <dbReference type="NCBI Taxonomy" id="284577"/>
    <lineage>
        <taxon>Bacteria</taxon>
        <taxon>Pseudomonadati</taxon>
        <taxon>Pseudomonadota</taxon>
        <taxon>Gammaproteobacteria</taxon>
        <taxon>Oceanospirillales</taxon>
        <taxon>Halomonadaceae</taxon>
        <taxon>Onishia</taxon>
    </lineage>
</organism>
<reference evidence="1 2" key="1">
    <citation type="submission" date="2018-06" db="EMBL/GenBank/DDBJ databases">
        <title>Comparative analysis of microorganisms from saline springs in Andes Mountain Range, Colombia.</title>
        <authorList>
            <person name="Rubin E."/>
        </authorList>
    </citation>
    <scope>NUCLEOTIDE SEQUENCE [LARGE SCALE GENOMIC DNA]</scope>
    <source>
        <strain evidence="1 2">USBA-857</strain>
    </source>
</reference>
<dbReference type="EMBL" id="QLSX01000005">
    <property type="protein sequence ID" value="RAR61407.1"/>
    <property type="molecule type" value="Genomic_DNA"/>
</dbReference>
<protein>
    <submittedName>
        <fullName evidence="1">Group 4 capsule polysaccharide lipoprotein GfcB/YjbF</fullName>
    </submittedName>
</protein>
<dbReference type="InterPro" id="IPR021308">
    <property type="entry name" value="GfcB"/>
</dbReference>
<comment type="caution">
    <text evidence="1">The sequence shown here is derived from an EMBL/GenBank/DDBJ whole genome shotgun (WGS) entry which is preliminary data.</text>
</comment>
<evidence type="ECO:0000313" key="2">
    <source>
        <dbReference type="Proteomes" id="UP000249700"/>
    </source>
</evidence>
<gene>
    <name evidence="1" type="ORF">BCL93_1054</name>
</gene>
<evidence type="ECO:0000313" key="1">
    <source>
        <dbReference type="EMBL" id="RAR61407.1"/>
    </source>
</evidence>
<name>A0A328XVU4_9GAMM</name>